<reference evidence="2 3" key="1">
    <citation type="submission" date="2018-01" db="EMBL/GenBank/DDBJ databases">
        <title>Whole genome sequencing of Histamine producing bacteria.</title>
        <authorList>
            <person name="Butler K."/>
        </authorList>
    </citation>
    <scope>NUCLEOTIDE SEQUENCE [LARGE SCALE GENOMIC DNA]</scope>
    <source>
        <strain evidence="2 3">A6-1</strain>
    </source>
</reference>
<keyword evidence="1" id="KW-0812">Transmembrane</keyword>
<feature type="transmembrane region" description="Helical" evidence="1">
    <location>
        <begin position="56"/>
        <end position="76"/>
    </location>
</feature>
<feature type="transmembrane region" description="Helical" evidence="1">
    <location>
        <begin position="20"/>
        <end position="40"/>
    </location>
</feature>
<evidence type="ECO:0000256" key="1">
    <source>
        <dbReference type="SAM" id="Phobius"/>
    </source>
</evidence>
<keyword evidence="3" id="KW-1185">Reference proteome</keyword>
<comment type="caution">
    <text evidence="2">The sequence shown here is derived from an EMBL/GenBank/DDBJ whole genome shotgun (WGS) entry which is preliminary data.</text>
</comment>
<evidence type="ECO:0000313" key="3">
    <source>
        <dbReference type="Proteomes" id="UP000240989"/>
    </source>
</evidence>
<keyword evidence="1" id="KW-1133">Transmembrane helix</keyword>
<sequence>MNRNIEEELLKRRNMNKWLVSIPLLYIFACFTSLITYAGIKSVLLLSGLQVISDNFMLTICVVVAFVVTTIILYLIKPRYT</sequence>
<dbReference type="EMBL" id="PYOU01000014">
    <property type="protein sequence ID" value="PSX07019.1"/>
    <property type="molecule type" value="Genomic_DNA"/>
</dbReference>
<evidence type="ECO:0000313" key="2">
    <source>
        <dbReference type="EMBL" id="PSX07019.1"/>
    </source>
</evidence>
<dbReference type="Proteomes" id="UP000240989">
    <property type="component" value="Unassembled WGS sequence"/>
</dbReference>
<protein>
    <submittedName>
        <fullName evidence="2">Uncharacterized protein</fullName>
    </submittedName>
</protein>
<name>A0ABX5H0Z9_PHOAN</name>
<organism evidence="2 3">
    <name type="scientific">Photobacterium angustum</name>
    <dbReference type="NCBI Taxonomy" id="661"/>
    <lineage>
        <taxon>Bacteria</taxon>
        <taxon>Pseudomonadati</taxon>
        <taxon>Pseudomonadota</taxon>
        <taxon>Gammaproteobacteria</taxon>
        <taxon>Vibrionales</taxon>
        <taxon>Vibrionaceae</taxon>
        <taxon>Photobacterium</taxon>
    </lineage>
</organism>
<gene>
    <name evidence="2" type="ORF">C0W27_15740</name>
</gene>
<proteinExistence type="predicted"/>
<accession>A0ABX5H0Z9</accession>
<keyword evidence="1" id="KW-0472">Membrane</keyword>